<sequence>MSASETDAVPIASAPSWLALHLRDGRGRKRDDMKRDKAAKAPVIADVAALAGVSVPTVSRVLTGAAKVAPDKRERVLAAIAELNYRPSAAARTLVTRRSRTIAVVAGNTSQYGYAEAIRGIEEEARAGGWTVTITVIESADPDDIEKALSLVLSQSPDGVAVLKFDPPGVAMVAALPPGVPVVALSGVRGRGVSQAVLDELHAAQALTEHLLELGHRTVHHVRVPPSRREDGRTTGWRRALKAAGVAEAPTPLEATWEPESGRALAHRLAEDPEVTAVFCGNDEIAMGVIKGLTEAGLRVPEDISVVGFDDHPLARMWTPALTTVRQDFAGLGRRGFGLLLRAMEDGGGSTYSSERPELIVRESSAPPRASR</sequence>
<comment type="caution">
    <text evidence="6">The sequence shown here is derived from an EMBL/GenBank/DDBJ whole genome shotgun (WGS) entry which is preliminary data.</text>
</comment>
<dbReference type="PANTHER" id="PTHR30146">
    <property type="entry name" value="LACI-RELATED TRANSCRIPTIONAL REPRESSOR"/>
    <property type="match status" value="1"/>
</dbReference>
<evidence type="ECO:0000313" key="7">
    <source>
        <dbReference type="Proteomes" id="UP001155240"/>
    </source>
</evidence>
<evidence type="ECO:0000259" key="5">
    <source>
        <dbReference type="PROSITE" id="PS50932"/>
    </source>
</evidence>
<keyword evidence="2" id="KW-0238">DNA-binding</keyword>
<dbReference type="AlphaFoldDB" id="A0A9X2DZG8"/>
<dbReference type="CDD" id="cd01392">
    <property type="entry name" value="HTH_LacI"/>
    <property type="match status" value="1"/>
</dbReference>
<dbReference type="Gene3D" id="1.10.260.40">
    <property type="entry name" value="lambda repressor-like DNA-binding domains"/>
    <property type="match status" value="1"/>
</dbReference>
<dbReference type="CDD" id="cd01574">
    <property type="entry name" value="PBP1_LacI"/>
    <property type="match status" value="1"/>
</dbReference>
<dbReference type="SMART" id="SM00354">
    <property type="entry name" value="HTH_LACI"/>
    <property type="match status" value="1"/>
</dbReference>
<evidence type="ECO:0000256" key="1">
    <source>
        <dbReference type="ARBA" id="ARBA00023015"/>
    </source>
</evidence>
<keyword evidence="1" id="KW-0805">Transcription regulation</keyword>
<dbReference type="PANTHER" id="PTHR30146:SF109">
    <property type="entry name" value="HTH-TYPE TRANSCRIPTIONAL REGULATOR GALS"/>
    <property type="match status" value="1"/>
</dbReference>
<dbReference type="SUPFAM" id="SSF53822">
    <property type="entry name" value="Periplasmic binding protein-like I"/>
    <property type="match status" value="1"/>
</dbReference>
<evidence type="ECO:0000313" key="6">
    <source>
        <dbReference type="EMBL" id="MCM6763822.1"/>
    </source>
</evidence>
<feature type="domain" description="HTH lacI-type" evidence="5">
    <location>
        <begin position="42"/>
        <end position="96"/>
    </location>
</feature>
<dbReference type="GO" id="GO:0003700">
    <property type="term" value="F:DNA-binding transcription factor activity"/>
    <property type="evidence" value="ECO:0007669"/>
    <property type="project" value="TreeGrafter"/>
</dbReference>
<dbReference type="GO" id="GO:0000976">
    <property type="term" value="F:transcription cis-regulatory region binding"/>
    <property type="evidence" value="ECO:0007669"/>
    <property type="project" value="TreeGrafter"/>
</dbReference>
<evidence type="ECO:0000256" key="3">
    <source>
        <dbReference type="ARBA" id="ARBA00023163"/>
    </source>
</evidence>
<dbReference type="RefSeq" id="WP_251947234.1">
    <property type="nucleotide sequence ID" value="NZ_JAMRYM010000086.1"/>
</dbReference>
<dbReference type="PROSITE" id="PS00356">
    <property type="entry name" value="HTH_LACI_1"/>
    <property type="match status" value="1"/>
</dbReference>
<keyword evidence="3" id="KW-0804">Transcription</keyword>
<dbReference type="EMBL" id="JAMRYM010000086">
    <property type="protein sequence ID" value="MCM6763822.1"/>
    <property type="molecule type" value="Genomic_DNA"/>
</dbReference>
<dbReference type="Gene3D" id="3.40.50.2300">
    <property type="match status" value="2"/>
</dbReference>
<feature type="region of interest" description="Disordered" evidence="4">
    <location>
        <begin position="348"/>
        <end position="372"/>
    </location>
</feature>
<dbReference type="InterPro" id="IPR028082">
    <property type="entry name" value="Peripla_BP_I"/>
</dbReference>
<dbReference type="SUPFAM" id="SSF47413">
    <property type="entry name" value="lambda repressor-like DNA-binding domains"/>
    <property type="match status" value="1"/>
</dbReference>
<reference evidence="6" key="1">
    <citation type="submission" date="2022-06" db="EMBL/GenBank/DDBJ databases">
        <title>Whole genome shotgun sequencing (WGS) of Rathayibacter sp. ZW T2_19, isolated from stored onions (Allium cepa).</title>
        <authorList>
            <person name="Stoll D.A."/>
            <person name="Huch M."/>
        </authorList>
    </citation>
    <scope>NUCLEOTIDE SEQUENCE</scope>
    <source>
        <strain evidence="6">ZW T2_19</strain>
    </source>
</reference>
<evidence type="ECO:0000256" key="4">
    <source>
        <dbReference type="SAM" id="MobiDB-lite"/>
    </source>
</evidence>
<dbReference type="Pfam" id="PF13377">
    <property type="entry name" value="Peripla_BP_3"/>
    <property type="match status" value="1"/>
</dbReference>
<proteinExistence type="predicted"/>
<dbReference type="Pfam" id="PF00356">
    <property type="entry name" value="LacI"/>
    <property type="match status" value="1"/>
</dbReference>
<organism evidence="6 7">
    <name type="scientific">Rathayibacter rubneri</name>
    <dbReference type="NCBI Taxonomy" id="2950106"/>
    <lineage>
        <taxon>Bacteria</taxon>
        <taxon>Bacillati</taxon>
        <taxon>Actinomycetota</taxon>
        <taxon>Actinomycetes</taxon>
        <taxon>Micrococcales</taxon>
        <taxon>Microbacteriaceae</taxon>
        <taxon>Rathayibacter</taxon>
    </lineage>
</organism>
<protein>
    <submittedName>
        <fullName evidence="6">LacI family transcriptional regulator</fullName>
    </submittedName>
</protein>
<keyword evidence="7" id="KW-1185">Reference proteome</keyword>
<gene>
    <name evidence="6" type="ORF">NB037_15495</name>
</gene>
<dbReference type="InterPro" id="IPR046335">
    <property type="entry name" value="LacI/GalR-like_sensor"/>
</dbReference>
<dbReference type="InterPro" id="IPR000843">
    <property type="entry name" value="HTH_LacI"/>
</dbReference>
<name>A0A9X2DZG8_9MICO</name>
<evidence type="ECO:0000256" key="2">
    <source>
        <dbReference type="ARBA" id="ARBA00023125"/>
    </source>
</evidence>
<dbReference type="Proteomes" id="UP001155240">
    <property type="component" value="Unassembled WGS sequence"/>
</dbReference>
<accession>A0A9X2DZG8</accession>
<dbReference type="PROSITE" id="PS50932">
    <property type="entry name" value="HTH_LACI_2"/>
    <property type="match status" value="1"/>
</dbReference>
<dbReference type="InterPro" id="IPR010982">
    <property type="entry name" value="Lambda_DNA-bd_dom_sf"/>
</dbReference>